<dbReference type="InterPro" id="IPR025132">
    <property type="entry name" value="DUF4058"/>
</dbReference>
<organism evidence="1 2">
    <name type="scientific">Tautonia plasticadhaerens</name>
    <dbReference type="NCBI Taxonomy" id="2527974"/>
    <lineage>
        <taxon>Bacteria</taxon>
        <taxon>Pseudomonadati</taxon>
        <taxon>Planctomycetota</taxon>
        <taxon>Planctomycetia</taxon>
        <taxon>Isosphaerales</taxon>
        <taxon>Isosphaeraceae</taxon>
        <taxon>Tautonia</taxon>
    </lineage>
</organism>
<reference evidence="1 2" key="1">
    <citation type="submission" date="2019-02" db="EMBL/GenBank/DDBJ databases">
        <title>Deep-cultivation of Planctomycetes and their phenomic and genomic characterization uncovers novel biology.</title>
        <authorList>
            <person name="Wiegand S."/>
            <person name="Jogler M."/>
            <person name="Boedeker C."/>
            <person name="Pinto D."/>
            <person name="Vollmers J."/>
            <person name="Rivas-Marin E."/>
            <person name="Kohn T."/>
            <person name="Peeters S.H."/>
            <person name="Heuer A."/>
            <person name="Rast P."/>
            <person name="Oberbeckmann S."/>
            <person name="Bunk B."/>
            <person name="Jeske O."/>
            <person name="Meyerdierks A."/>
            <person name="Storesund J.E."/>
            <person name="Kallscheuer N."/>
            <person name="Luecker S."/>
            <person name="Lage O.M."/>
            <person name="Pohl T."/>
            <person name="Merkel B.J."/>
            <person name="Hornburger P."/>
            <person name="Mueller R.-W."/>
            <person name="Bruemmer F."/>
            <person name="Labrenz M."/>
            <person name="Spormann A.M."/>
            <person name="Op den Camp H."/>
            <person name="Overmann J."/>
            <person name="Amann R."/>
            <person name="Jetten M.S.M."/>
            <person name="Mascher T."/>
            <person name="Medema M.H."/>
            <person name="Devos D.P."/>
            <person name="Kaster A.-K."/>
            <person name="Ovreas L."/>
            <person name="Rohde M."/>
            <person name="Galperin M.Y."/>
            <person name="Jogler C."/>
        </authorList>
    </citation>
    <scope>NUCLEOTIDE SEQUENCE [LARGE SCALE GENOMIC DNA]</scope>
    <source>
        <strain evidence="1 2">ElP</strain>
    </source>
</reference>
<dbReference type="Proteomes" id="UP000317835">
    <property type="component" value="Chromosome"/>
</dbReference>
<name>A0A518HBB9_9BACT</name>
<gene>
    <name evidence="1" type="ORF">ElP_61010</name>
</gene>
<dbReference type="KEGG" id="tpla:ElP_61010"/>
<sequence length="254" mass="28460">MPSPFPGMNPYFERPGLWQDFHTEFLSTLRRLLVPGVSPGYIVQIEEHIHIHDLAEGGRALVGRADLAVAESPGHGAGRVAAVIEAPATVTLPDQEVERQRYLEVRDRRSRELVTVVELLSPSNKRGGDDRGSYLAKRRERLRSPAHLVEIDLLRGGRPMPMEDRPECDYSVLVSRSERRRAAGLWPIRLRERLPVIPIPLKAPDGDATVDLQEVLHRTYDGPGYDGYLYDGAPEPALLPEADAWARDYLPAAR</sequence>
<evidence type="ECO:0000313" key="1">
    <source>
        <dbReference type="EMBL" id="QDV38152.1"/>
    </source>
</evidence>
<keyword evidence="2" id="KW-1185">Reference proteome</keyword>
<protein>
    <recommendedName>
        <fullName evidence="3">DUF4058 domain-containing protein</fullName>
    </recommendedName>
</protein>
<dbReference type="OrthoDB" id="272536at2"/>
<proteinExistence type="predicted"/>
<dbReference type="Pfam" id="PF13267">
    <property type="entry name" value="DUF4058"/>
    <property type="match status" value="1"/>
</dbReference>
<evidence type="ECO:0000313" key="2">
    <source>
        <dbReference type="Proteomes" id="UP000317835"/>
    </source>
</evidence>
<accession>A0A518HBB9</accession>
<dbReference type="RefSeq" id="WP_145276433.1">
    <property type="nucleotide sequence ID" value="NZ_CP036426.1"/>
</dbReference>
<evidence type="ECO:0008006" key="3">
    <source>
        <dbReference type="Google" id="ProtNLM"/>
    </source>
</evidence>
<dbReference type="AlphaFoldDB" id="A0A518HBB9"/>
<dbReference type="EMBL" id="CP036426">
    <property type="protein sequence ID" value="QDV38152.1"/>
    <property type="molecule type" value="Genomic_DNA"/>
</dbReference>